<evidence type="ECO:0000256" key="5">
    <source>
        <dbReference type="SAM" id="MobiDB-lite"/>
    </source>
</evidence>
<protein>
    <recommendedName>
        <fullName evidence="6">SAM domain-containing protein</fullName>
    </recommendedName>
</protein>
<evidence type="ECO:0000259" key="6">
    <source>
        <dbReference type="SMART" id="SM00454"/>
    </source>
</evidence>
<comment type="subcellular location">
    <subcellularLocation>
        <location evidence="1">Cytoplasm</location>
    </subcellularLocation>
</comment>
<dbReference type="GO" id="GO:0030371">
    <property type="term" value="F:translation repressor activity"/>
    <property type="evidence" value="ECO:0007669"/>
    <property type="project" value="InterPro"/>
</dbReference>
<evidence type="ECO:0000256" key="4">
    <source>
        <dbReference type="ARBA" id="ARBA00022884"/>
    </source>
</evidence>
<keyword evidence="9" id="KW-1185">Reference proteome</keyword>
<dbReference type="InterPro" id="IPR037093">
    <property type="entry name" value="PHAT_dom_sf"/>
</dbReference>
<comment type="similarity">
    <text evidence="2">Belongs to the SMAUG family.</text>
</comment>
<dbReference type="Gene3D" id="1.10.150.50">
    <property type="entry name" value="Transcription Factor, Ets-1"/>
    <property type="match status" value="1"/>
</dbReference>
<dbReference type="EMBL" id="CAJOBG010001217">
    <property type="protein sequence ID" value="CAF3907038.1"/>
    <property type="molecule type" value="Genomic_DNA"/>
</dbReference>
<proteinExistence type="inferred from homology"/>
<dbReference type="GO" id="GO:0000932">
    <property type="term" value="C:P-body"/>
    <property type="evidence" value="ECO:0007669"/>
    <property type="project" value="TreeGrafter"/>
</dbReference>
<evidence type="ECO:0000256" key="2">
    <source>
        <dbReference type="ARBA" id="ARBA00008232"/>
    </source>
</evidence>
<name>A0A819HP92_9BILA</name>
<evidence type="ECO:0000313" key="8">
    <source>
        <dbReference type="EMBL" id="CAF4109203.1"/>
    </source>
</evidence>
<feature type="compositionally biased region" description="Basic and acidic residues" evidence="5">
    <location>
        <begin position="926"/>
        <end position="938"/>
    </location>
</feature>
<feature type="region of interest" description="Disordered" evidence="5">
    <location>
        <begin position="855"/>
        <end position="898"/>
    </location>
</feature>
<dbReference type="SUPFAM" id="SSF47769">
    <property type="entry name" value="SAM/Pointed domain"/>
    <property type="match status" value="1"/>
</dbReference>
<feature type="compositionally biased region" description="Low complexity" evidence="5">
    <location>
        <begin position="939"/>
        <end position="956"/>
    </location>
</feature>
<gene>
    <name evidence="7" type="ORF">OVN521_LOCUS9824</name>
    <name evidence="8" type="ORF">UXM345_LOCUS22719</name>
</gene>
<feature type="domain" description="SAM" evidence="6">
    <location>
        <begin position="428"/>
        <end position="491"/>
    </location>
</feature>
<dbReference type="InterPro" id="IPR001660">
    <property type="entry name" value="SAM"/>
</dbReference>
<reference evidence="7" key="1">
    <citation type="submission" date="2021-02" db="EMBL/GenBank/DDBJ databases">
        <authorList>
            <person name="Nowell W R."/>
        </authorList>
    </citation>
    <scope>NUCLEOTIDE SEQUENCE</scope>
</reference>
<dbReference type="GO" id="GO:0000289">
    <property type="term" value="P:nuclear-transcribed mRNA poly(A) tail shortening"/>
    <property type="evidence" value="ECO:0007669"/>
    <property type="project" value="TreeGrafter"/>
</dbReference>
<evidence type="ECO:0000313" key="9">
    <source>
        <dbReference type="Proteomes" id="UP000663866"/>
    </source>
</evidence>
<evidence type="ECO:0000256" key="3">
    <source>
        <dbReference type="ARBA" id="ARBA00022490"/>
    </source>
</evidence>
<accession>A0A819HP92</accession>
<sequence>MLTLSEKVHDQNHRIQQQLDGWTLFEQIYAAVELSKKLHLRYRYFLAQFLSYSNNQQNSDDMLRHTVDQANAPIILACLLSDPLDKIISTLQLYLPLVSLTATDEKLPESYRNVLIYLDSKLNNPSNFSCSQQQLIGVCQQIQFFIQTNPRLQKFQVDIPQLNALVSSAAIISKGNTEEKSLSSSPLMPIHHQPLQHFPSIRLYQQTSPPPPLLNFASEGSHTSSSSQQSMRHAANDSGVDLTEPNMINSVQSILTAHDSQHIAICRSHSDNLALISGQDNHIFTGKTTSSPTPEQTISNHSQLTPLSAAVSSPSQSIGSYYSELRHQSSNYQPQMKSTLTISDEDEEIPQTQHNFTKNFMQTIPNSIDNFHLDPQTPDNRNRLRQFCSLRNRNTKPYPNASRNSNELVSPYLCVDGNSGSVPNKFLQPNSGMRDVPKWLKTLRLHKYAFFFSQMTYDQMMNLTFDQLKEAKITDGACTKILLNIKKLKERQSLLQQCIIDIDNGQIDIKTVLQLLNEFMLTPIHVKQTEKSNDDIDDEDLPKLIMQVLEKVYQQLTCSNSSTNILSEMCNNLVGLFDRCYKHEAFSPDQRHALLHWRGPLCNKLQTSGKVDYKSMQSSSSSLNRRVQLRPQTSMGNVNTTPLTRPIVRNIKSTVSYYSNYNSNSVPLSRQYIFDMSNQNGTNNQQDSTLNRRPVKSPTFLFTTNTDSNEDSTGLTDHLSVTSTPSLQERLINHQSAQFITERTGNGTGNFRPAFSCGKSSTQNNNGAYLATNQHQLLTRKKSIGLYGDTNLDDKTKLCKTYSDPSKIRFYNPIPTGNIQSTTHSQLSPQQTPYRVTSTPYSSQQYLVHSQMNNESSIQHKFSDTSSPIYYGNDNNNSTQASSSSSSSSSSNDSHSQNLAHEYHQQHNTAEFETLCRQITESAINDDPKDISIDHKNDSSNIQIIQSPSNNSADTE</sequence>
<dbReference type="SMART" id="SM00454">
    <property type="entry name" value="SAM"/>
    <property type="match status" value="1"/>
</dbReference>
<keyword evidence="4" id="KW-0694">RNA-binding</keyword>
<feature type="compositionally biased region" description="Polar residues" evidence="5">
    <location>
        <begin position="815"/>
        <end position="841"/>
    </location>
</feature>
<dbReference type="PANTHER" id="PTHR12515:SF5">
    <property type="entry name" value="PROTEIN SMAUG"/>
    <property type="match status" value="1"/>
</dbReference>
<dbReference type="InterPro" id="IPR050897">
    <property type="entry name" value="SMAUG/VTS1_RNA-bind"/>
</dbReference>
<feature type="region of interest" description="Disordered" evidence="5">
    <location>
        <begin position="810"/>
        <end position="841"/>
    </location>
</feature>
<evidence type="ECO:0000313" key="7">
    <source>
        <dbReference type="EMBL" id="CAF3907038.1"/>
    </source>
</evidence>
<feature type="compositionally biased region" description="Polar residues" evidence="5">
    <location>
        <begin position="855"/>
        <end position="868"/>
    </location>
</feature>
<dbReference type="Proteomes" id="UP000663842">
    <property type="component" value="Unassembled WGS sequence"/>
</dbReference>
<dbReference type="Pfam" id="PF00536">
    <property type="entry name" value="SAM_1"/>
    <property type="match status" value="1"/>
</dbReference>
<dbReference type="EMBL" id="CAJOBF010003794">
    <property type="protein sequence ID" value="CAF4109203.1"/>
    <property type="molecule type" value="Genomic_DNA"/>
</dbReference>
<dbReference type="GO" id="GO:0003729">
    <property type="term" value="F:mRNA binding"/>
    <property type="evidence" value="ECO:0007669"/>
    <property type="project" value="TreeGrafter"/>
</dbReference>
<evidence type="ECO:0000256" key="1">
    <source>
        <dbReference type="ARBA" id="ARBA00004496"/>
    </source>
</evidence>
<dbReference type="PANTHER" id="PTHR12515">
    <property type="entry name" value="STERILE ALPHA MOTIF DOMAIN CONTAINING PROTEIN 4-RELATED"/>
    <property type="match status" value="1"/>
</dbReference>
<feature type="compositionally biased region" description="Low complexity" evidence="5">
    <location>
        <begin position="873"/>
        <end position="898"/>
    </location>
</feature>
<feature type="region of interest" description="Disordered" evidence="5">
    <location>
        <begin position="926"/>
        <end position="956"/>
    </location>
</feature>
<feature type="region of interest" description="Disordered" evidence="5">
    <location>
        <begin position="209"/>
        <end position="242"/>
    </location>
</feature>
<dbReference type="Proteomes" id="UP000663866">
    <property type="component" value="Unassembled WGS sequence"/>
</dbReference>
<dbReference type="Gene3D" id="1.25.40.170">
    <property type="entry name" value="Smaug, PHAT domain"/>
    <property type="match status" value="1"/>
</dbReference>
<dbReference type="AlphaFoldDB" id="A0A819HP92"/>
<dbReference type="InterPro" id="IPR013761">
    <property type="entry name" value="SAM/pointed_sf"/>
</dbReference>
<comment type="caution">
    <text evidence="7">The sequence shown here is derived from an EMBL/GenBank/DDBJ whole genome shotgun (WGS) entry which is preliminary data.</text>
</comment>
<keyword evidence="3" id="KW-0963">Cytoplasm</keyword>
<feature type="region of interest" description="Disordered" evidence="5">
    <location>
        <begin position="701"/>
        <end position="720"/>
    </location>
</feature>
<organism evidence="7 9">
    <name type="scientific">Rotaria magnacalcarata</name>
    <dbReference type="NCBI Taxonomy" id="392030"/>
    <lineage>
        <taxon>Eukaryota</taxon>
        <taxon>Metazoa</taxon>
        <taxon>Spiralia</taxon>
        <taxon>Gnathifera</taxon>
        <taxon>Rotifera</taxon>
        <taxon>Eurotatoria</taxon>
        <taxon>Bdelloidea</taxon>
        <taxon>Philodinida</taxon>
        <taxon>Philodinidae</taxon>
        <taxon>Rotaria</taxon>
    </lineage>
</organism>